<dbReference type="EMBL" id="WJIF01000012">
    <property type="protein sequence ID" value="MRG61361.1"/>
    <property type="molecule type" value="Genomic_DNA"/>
</dbReference>
<name>A0A6I2FAH5_9MICO</name>
<dbReference type="RefSeq" id="WP_153685776.1">
    <property type="nucleotide sequence ID" value="NZ_WJIF01000012.1"/>
</dbReference>
<protein>
    <submittedName>
        <fullName evidence="1">Uncharacterized protein</fullName>
    </submittedName>
</protein>
<dbReference type="Proteomes" id="UP000431080">
    <property type="component" value="Unassembled WGS sequence"/>
</dbReference>
<reference evidence="1 2" key="1">
    <citation type="submission" date="2019-10" db="EMBL/GenBank/DDBJ databases">
        <authorList>
            <person name="Nie G."/>
            <person name="Ming H."/>
            <person name="Yi B."/>
        </authorList>
    </citation>
    <scope>NUCLEOTIDE SEQUENCE [LARGE SCALE GENOMIC DNA]</scope>
    <source>
        <strain evidence="1 2">CFH 90414</strain>
    </source>
</reference>
<organism evidence="1 2">
    <name type="scientific">Agromyces agglutinans</name>
    <dbReference type="NCBI Taxonomy" id="2662258"/>
    <lineage>
        <taxon>Bacteria</taxon>
        <taxon>Bacillati</taxon>
        <taxon>Actinomycetota</taxon>
        <taxon>Actinomycetes</taxon>
        <taxon>Micrococcales</taxon>
        <taxon>Microbacteriaceae</taxon>
        <taxon>Agromyces</taxon>
    </lineage>
</organism>
<dbReference type="AlphaFoldDB" id="A0A6I2FAH5"/>
<sequence length="70" mass="7578">MTTATLSPTAGRVEGWAIRAGLSLATWGLARATRRADRDRQVARFEARTAAQSALAERDALLRSSIHLLS</sequence>
<comment type="caution">
    <text evidence="1">The sequence shown here is derived from an EMBL/GenBank/DDBJ whole genome shotgun (WGS) entry which is preliminary data.</text>
</comment>
<accession>A0A6I2FAH5</accession>
<gene>
    <name evidence="1" type="ORF">GE115_16005</name>
</gene>
<proteinExistence type="predicted"/>
<evidence type="ECO:0000313" key="2">
    <source>
        <dbReference type="Proteomes" id="UP000431080"/>
    </source>
</evidence>
<evidence type="ECO:0000313" key="1">
    <source>
        <dbReference type="EMBL" id="MRG61361.1"/>
    </source>
</evidence>
<keyword evidence="2" id="KW-1185">Reference proteome</keyword>